<protein>
    <submittedName>
        <fullName evidence="4">Lsr2 family protein</fullName>
    </submittedName>
</protein>
<dbReference type="Proteomes" id="UP000677913">
    <property type="component" value="Unassembled WGS sequence"/>
</dbReference>
<accession>A0A8J7WQE8</accession>
<feature type="domain" description="Lsr2 DNA-binding" evidence="3">
    <location>
        <begin position="69"/>
        <end position="102"/>
    </location>
</feature>
<keyword evidence="5" id="KW-1185">Reference proteome</keyword>
<evidence type="ECO:0000259" key="3">
    <source>
        <dbReference type="Pfam" id="PF23359"/>
    </source>
</evidence>
<keyword evidence="1" id="KW-0238">DNA-binding</keyword>
<evidence type="ECO:0000259" key="2">
    <source>
        <dbReference type="Pfam" id="PF11774"/>
    </source>
</evidence>
<sequence length="105" mass="11376">MTDDLTGGEATQTIHFSLDNTDYVIDLNDKNAAALRSDFEKYIEAGRRHRADGSAAKAKRTAVRGPSSGVDTAVVREWARANGYEVSERGRVSKKIIDAFVTAGS</sequence>
<dbReference type="GO" id="GO:0003677">
    <property type="term" value="F:DNA binding"/>
    <property type="evidence" value="ECO:0007669"/>
    <property type="project" value="UniProtKB-KW"/>
</dbReference>
<comment type="caution">
    <text evidence="4">The sequence shown here is derived from an EMBL/GenBank/DDBJ whole genome shotgun (WGS) entry which is preliminary data.</text>
</comment>
<dbReference type="Pfam" id="PF23359">
    <property type="entry name" value="Lsr2_DNA-bd"/>
    <property type="match status" value="1"/>
</dbReference>
<evidence type="ECO:0000313" key="5">
    <source>
        <dbReference type="Proteomes" id="UP000677913"/>
    </source>
</evidence>
<dbReference type="Pfam" id="PF11774">
    <property type="entry name" value="Lsr2"/>
    <property type="match status" value="1"/>
</dbReference>
<dbReference type="AlphaFoldDB" id="A0A8J7WQE8"/>
<dbReference type="InterPro" id="IPR055370">
    <property type="entry name" value="Lsr2_DNA-bd"/>
</dbReference>
<evidence type="ECO:0000256" key="1">
    <source>
        <dbReference type="ARBA" id="ARBA00023125"/>
    </source>
</evidence>
<dbReference type="GO" id="GO:0016746">
    <property type="term" value="F:acyltransferase activity"/>
    <property type="evidence" value="ECO:0007669"/>
    <property type="project" value="InterPro"/>
</dbReference>
<gene>
    <name evidence="4" type="ORF">KGA66_21360</name>
</gene>
<dbReference type="Gene3D" id="4.10.320.10">
    <property type="entry name" value="E3-binding domain"/>
    <property type="match status" value="1"/>
</dbReference>
<proteinExistence type="predicted"/>
<name>A0A8J7WQE8_9ACTN</name>
<dbReference type="EMBL" id="JAGSXH010000092">
    <property type="protein sequence ID" value="MBS2965613.1"/>
    <property type="molecule type" value="Genomic_DNA"/>
</dbReference>
<evidence type="ECO:0000313" key="4">
    <source>
        <dbReference type="EMBL" id="MBS2965613.1"/>
    </source>
</evidence>
<dbReference type="Gene3D" id="3.30.60.230">
    <property type="entry name" value="Lsr2, dimerization domain"/>
    <property type="match status" value="1"/>
</dbReference>
<organism evidence="4 5">
    <name type="scientific">Actinocrinis puniceicyclus</name>
    <dbReference type="NCBI Taxonomy" id="977794"/>
    <lineage>
        <taxon>Bacteria</taxon>
        <taxon>Bacillati</taxon>
        <taxon>Actinomycetota</taxon>
        <taxon>Actinomycetes</taxon>
        <taxon>Catenulisporales</taxon>
        <taxon>Actinospicaceae</taxon>
        <taxon>Actinocrinis</taxon>
    </lineage>
</organism>
<feature type="domain" description="Lsr2 dimerization" evidence="2">
    <location>
        <begin position="2"/>
        <end position="49"/>
    </location>
</feature>
<reference evidence="4" key="1">
    <citation type="submission" date="2021-04" db="EMBL/GenBank/DDBJ databases">
        <title>Genome based classification of Actinospica acidithermotolerans sp. nov., an actinobacterium isolated from an Indonesian hot spring.</title>
        <authorList>
            <person name="Kusuma A.B."/>
            <person name="Putra K.E."/>
            <person name="Nafisah S."/>
            <person name="Loh J."/>
            <person name="Nouioui I."/>
            <person name="Goodfellow M."/>
        </authorList>
    </citation>
    <scope>NUCLEOTIDE SEQUENCE</scope>
    <source>
        <strain evidence="4">DSM 45618</strain>
    </source>
</reference>
<dbReference type="InterPro" id="IPR036625">
    <property type="entry name" value="E3-bd_dom_sf"/>
</dbReference>
<dbReference type="InterPro" id="IPR042261">
    <property type="entry name" value="Lsr2-like_dimerization"/>
</dbReference>
<dbReference type="InterPro" id="IPR024412">
    <property type="entry name" value="Lsr2_dim_dom"/>
</dbReference>